<dbReference type="Gene3D" id="1.10.260.40">
    <property type="entry name" value="lambda repressor-like DNA-binding domains"/>
    <property type="match status" value="1"/>
</dbReference>
<keyword evidence="4" id="KW-1185">Reference proteome</keyword>
<dbReference type="EMBL" id="BAFN01000001">
    <property type="protein sequence ID" value="GAN32556.1"/>
    <property type="molecule type" value="Genomic_DNA"/>
</dbReference>
<dbReference type="SUPFAM" id="SSF47413">
    <property type="entry name" value="lambda repressor-like DNA-binding domains"/>
    <property type="match status" value="1"/>
</dbReference>
<dbReference type="PANTHER" id="PTHR36924">
    <property type="entry name" value="ANTITOXIN HIGA-1"/>
    <property type="match status" value="1"/>
</dbReference>
<dbReference type="InterPro" id="IPR013430">
    <property type="entry name" value="Toxin_antidote_HigA"/>
</dbReference>
<evidence type="ECO:0000313" key="4">
    <source>
        <dbReference type="Proteomes" id="UP000032309"/>
    </source>
</evidence>
<dbReference type="PANTHER" id="PTHR36924:SF1">
    <property type="entry name" value="ANTITOXIN HIGA-1"/>
    <property type="match status" value="1"/>
</dbReference>
<reference evidence="4" key="1">
    <citation type="journal article" date="2015" name="Genome Announc.">
        <title>Draft Genome Sequence of an Anaerobic Ammonium-Oxidizing Bacterium, "Candidatus Brocadia sinica".</title>
        <authorList>
            <person name="Oshiki M."/>
            <person name="Shinyako-Hata K."/>
            <person name="Satoh H."/>
            <person name="Okabe S."/>
        </authorList>
    </citation>
    <scope>NUCLEOTIDE SEQUENCE [LARGE SCALE GENOMIC DNA]</scope>
    <source>
        <strain evidence="4">JPN1</strain>
    </source>
</reference>
<organism evidence="3 4">
    <name type="scientific">Candidatus Brocadia sinica JPN1</name>
    <dbReference type="NCBI Taxonomy" id="1197129"/>
    <lineage>
        <taxon>Bacteria</taxon>
        <taxon>Pseudomonadati</taxon>
        <taxon>Planctomycetota</taxon>
        <taxon>Candidatus Brocadiia</taxon>
        <taxon>Candidatus Brocadiales</taxon>
        <taxon>Candidatus Brocadiaceae</taxon>
        <taxon>Candidatus Brocadia</taxon>
    </lineage>
</organism>
<protein>
    <submittedName>
        <fullName evidence="3">Plasmid-encoded proteic killer antidote protein</fullName>
    </submittedName>
</protein>
<evidence type="ECO:0000313" key="3">
    <source>
        <dbReference type="EMBL" id="GAN32556.1"/>
    </source>
</evidence>
<comment type="caution">
    <text evidence="3">The sequence shown here is derived from an EMBL/GenBank/DDBJ whole genome shotgun (WGS) entry which is preliminary data.</text>
</comment>
<dbReference type="NCBIfam" id="TIGR02607">
    <property type="entry name" value="antidote_HigA"/>
    <property type="match status" value="1"/>
</dbReference>
<evidence type="ECO:0000256" key="1">
    <source>
        <dbReference type="ARBA" id="ARBA00023125"/>
    </source>
</evidence>
<name>A0ABQ0JV32_9BACT</name>
<feature type="domain" description="HTH cro/C1-type" evidence="2">
    <location>
        <begin position="15"/>
        <end position="69"/>
    </location>
</feature>
<keyword evidence="1" id="KW-0238">DNA-binding</keyword>
<dbReference type="Pfam" id="PF01381">
    <property type="entry name" value="HTH_3"/>
    <property type="match status" value="1"/>
</dbReference>
<gene>
    <name evidence="3" type="ORF">BROSI_A1071</name>
</gene>
<accession>A0ABQ0JV32</accession>
<sequence length="100" mass="11479">MAKHRIAPVHPGVYLKELLDELNISQYRLAQDLGVPAMRINHVVHGKRPVTAELALRLGRYFGQSPRYWMNLQSRYDMDIAEDLLSEQVAREVRPLTAAL</sequence>
<dbReference type="RefSeq" id="WP_052562702.1">
    <property type="nucleotide sequence ID" value="NZ_BAFN01000001.1"/>
</dbReference>
<proteinExistence type="predicted"/>
<dbReference type="PROSITE" id="PS50943">
    <property type="entry name" value="HTH_CROC1"/>
    <property type="match status" value="1"/>
</dbReference>
<evidence type="ECO:0000259" key="2">
    <source>
        <dbReference type="PROSITE" id="PS50943"/>
    </source>
</evidence>
<dbReference type="SMART" id="SM00530">
    <property type="entry name" value="HTH_XRE"/>
    <property type="match status" value="1"/>
</dbReference>
<dbReference type="Proteomes" id="UP000032309">
    <property type="component" value="Unassembled WGS sequence"/>
</dbReference>
<dbReference type="InterPro" id="IPR010982">
    <property type="entry name" value="Lambda_DNA-bd_dom_sf"/>
</dbReference>
<dbReference type="InterPro" id="IPR001387">
    <property type="entry name" value="Cro/C1-type_HTH"/>
</dbReference>
<dbReference type="CDD" id="cd00093">
    <property type="entry name" value="HTH_XRE"/>
    <property type="match status" value="1"/>
</dbReference>